<dbReference type="EMBL" id="FQXE01000002">
    <property type="protein sequence ID" value="SHH22407.1"/>
    <property type="molecule type" value="Genomic_DNA"/>
</dbReference>
<evidence type="ECO:0008006" key="3">
    <source>
        <dbReference type="Google" id="ProtNLM"/>
    </source>
</evidence>
<dbReference type="Pfam" id="PF06296">
    <property type="entry name" value="RelE"/>
    <property type="match status" value="1"/>
</dbReference>
<dbReference type="STRING" id="658167.SAMN04488135_102498"/>
<evidence type="ECO:0000313" key="2">
    <source>
        <dbReference type="Proteomes" id="UP000184226"/>
    </source>
</evidence>
<keyword evidence="2" id="KW-1185">Reference proteome</keyword>
<organism evidence="1 2">
    <name type="scientific">Pollutimonas bauzanensis</name>
    <dbReference type="NCBI Taxonomy" id="658167"/>
    <lineage>
        <taxon>Bacteria</taxon>
        <taxon>Pseudomonadati</taxon>
        <taxon>Pseudomonadota</taxon>
        <taxon>Betaproteobacteria</taxon>
        <taxon>Burkholderiales</taxon>
        <taxon>Alcaligenaceae</taxon>
        <taxon>Pollutimonas</taxon>
    </lineage>
</organism>
<protein>
    <recommendedName>
        <fullName evidence="3">Type II toxin-antitoxin system RelE/ParE family toxin</fullName>
    </recommendedName>
</protein>
<dbReference type="InterPro" id="IPR009387">
    <property type="entry name" value="HigB-2"/>
</dbReference>
<accession>A0A1M5R7T0</accession>
<proteinExistence type="predicted"/>
<name>A0A1M5R7T0_9BURK</name>
<dbReference type="AlphaFoldDB" id="A0A1M5R7T0"/>
<evidence type="ECO:0000313" key="1">
    <source>
        <dbReference type="EMBL" id="SHH22407.1"/>
    </source>
</evidence>
<dbReference type="Proteomes" id="UP000184226">
    <property type="component" value="Unassembled WGS sequence"/>
</dbReference>
<reference evidence="1 2" key="1">
    <citation type="submission" date="2016-11" db="EMBL/GenBank/DDBJ databases">
        <authorList>
            <person name="Jaros S."/>
            <person name="Januszkiewicz K."/>
            <person name="Wedrychowicz H."/>
        </authorList>
    </citation>
    <scope>NUCLEOTIDE SEQUENCE [LARGE SCALE GENOMIC DNA]</scope>
    <source>
        <strain evidence="1 2">CGMCC 1.10190</strain>
    </source>
</reference>
<sequence length="106" mass="11636">MPPCARRSRKCGLIDALLGGFLYKKRVARPGGGKSGGYRTLLSAWIGDRYVFLHGFPKNDKANITQEEKKALQYAGKVLLTLSTENLAKALQAGVLLEVCCDKQDH</sequence>
<gene>
    <name evidence="1" type="ORF">SAMN04488135_102498</name>
</gene>